<feature type="transmembrane region" description="Helical" evidence="1">
    <location>
        <begin position="153"/>
        <end position="176"/>
    </location>
</feature>
<sequence>MNWMLFDLRPGLLVSRIVAAALTVGAVGGAATIMFIAVYADVGATPAGLVLAVAVPAVLLALTAWQVAAESGRVTRAPHRRRLAWTVSASVLLVMAAQLGPRTSDVDWNDFTETPSMALLGAIVGVVAAGAALLVLLPLVLLLRLVRPRTGLLFAQLSMTVVATAGTAGCVGAVAVDIPGCGPVVGLAASVSGIVAAVIARPVLSAPHVPATAAGARS</sequence>
<evidence type="ECO:0000313" key="2">
    <source>
        <dbReference type="EMBL" id="MDR7325969.1"/>
    </source>
</evidence>
<feature type="transmembrane region" description="Helical" evidence="1">
    <location>
        <begin position="182"/>
        <end position="200"/>
    </location>
</feature>
<keyword evidence="1" id="KW-0812">Transmembrane</keyword>
<evidence type="ECO:0000256" key="1">
    <source>
        <dbReference type="SAM" id="Phobius"/>
    </source>
</evidence>
<keyword evidence="3" id="KW-1185">Reference proteome</keyword>
<organism evidence="2 3">
    <name type="scientific">Catenuloplanes niger</name>
    <dbReference type="NCBI Taxonomy" id="587534"/>
    <lineage>
        <taxon>Bacteria</taxon>
        <taxon>Bacillati</taxon>
        <taxon>Actinomycetota</taxon>
        <taxon>Actinomycetes</taxon>
        <taxon>Micromonosporales</taxon>
        <taxon>Micromonosporaceae</taxon>
        <taxon>Catenuloplanes</taxon>
    </lineage>
</organism>
<feature type="transmembrane region" description="Helical" evidence="1">
    <location>
        <begin position="44"/>
        <end position="62"/>
    </location>
</feature>
<protein>
    <submittedName>
        <fullName evidence="2">Uncharacterized protein</fullName>
    </submittedName>
</protein>
<feature type="transmembrane region" description="Helical" evidence="1">
    <location>
        <begin position="119"/>
        <end position="141"/>
    </location>
</feature>
<keyword evidence="1" id="KW-1133">Transmembrane helix</keyword>
<reference evidence="2 3" key="1">
    <citation type="submission" date="2023-07" db="EMBL/GenBank/DDBJ databases">
        <title>Sequencing the genomes of 1000 actinobacteria strains.</title>
        <authorList>
            <person name="Klenk H.-P."/>
        </authorList>
    </citation>
    <scope>NUCLEOTIDE SEQUENCE [LARGE SCALE GENOMIC DNA]</scope>
    <source>
        <strain evidence="2 3">DSM 44711</strain>
    </source>
</reference>
<dbReference type="Proteomes" id="UP001183629">
    <property type="component" value="Unassembled WGS sequence"/>
</dbReference>
<dbReference type="EMBL" id="JAVDYC010000001">
    <property type="protein sequence ID" value="MDR7325969.1"/>
    <property type="molecule type" value="Genomic_DNA"/>
</dbReference>
<feature type="transmembrane region" description="Helical" evidence="1">
    <location>
        <begin position="83"/>
        <end position="99"/>
    </location>
</feature>
<comment type="caution">
    <text evidence="2">The sequence shown here is derived from an EMBL/GenBank/DDBJ whole genome shotgun (WGS) entry which is preliminary data.</text>
</comment>
<keyword evidence="1" id="KW-0472">Membrane</keyword>
<accession>A0AAE3ZTU9</accession>
<dbReference type="AlphaFoldDB" id="A0AAE3ZTU9"/>
<evidence type="ECO:0000313" key="3">
    <source>
        <dbReference type="Proteomes" id="UP001183629"/>
    </source>
</evidence>
<proteinExistence type="predicted"/>
<name>A0AAE3ZTU9_9ACTN</name>
<feature type="transmembrane region" description="Helical" evidence="1">
    <location>
        <begin position="12"/>
        <end position="38"/>
    </location>
</feature>
<dbReference type="RefSeq" id="WP_310421115.1">
    <property type="nucleotide sequence ID" value="NZ_JAVDYC010000001.1"/>
</dbReference>
<gene>
    <name evidence="2" type="ORF">J2S44_006219</name>
</gene>